<evidence type="ECO:0000313" key="1">
    <source>
        <dbReference type="EMBL" id="SDI42808.1"/>
    </source>
</evidence>
<dbReference type="Pfam" id="PF08863">
    <property type="entry name" value="YolD"/>
    <property type="match status" value="1"/>
</dbReference>
<dbReference type="OrthoDB" id="1644322at2"/>
<keyword evidence="2" id="KW-1185">Reference proteome</keyword>
<protein>
    <submittedName>
        <fullName evidence="1">YolD-like protein</fullName>
    </submittedName>
</protein>
<reference evidence="1 2" key="1">
    <citation type="submission" date="2016-10" db="EMBL/GenBank/DDBJ databases">
        <authorList>
            <person name="de Groot N.N."/>
        </authorList>
    </citation>
    <scope>NUCLEOTIDE SEQUENCE [LARGE SCALE GENOMIC DNA]</scope>
    <source>
        <strain evidence="1 2">DSM 21632</strain>
    </source>
</reference>
<accession>A0A1G8KHC7</accession>
<dbReference type="Proteomes" id="UP000199163">
    <property type="component" value="Unassembled WGS sequence"/>
</dbReference>
<evidence type="ECO:0000313" key="2">
    <source>
        <dbReference type="Proteomes" id="UP000199163"/>
    </source>
</evidence>
<dbReference type="EMBL" id="FNDK01000049">
    <property type="protein sequence ID" value="SDI42808.1"/>
    <property type="molecule type" value="Genomic_DNA"/>
</dbReference>
<dbReference type="InterPro" id="IPR014962">
    <property type="entry name" value="YolD"/>
</dbReference>
<dbReference type="STRING" id="568899.SAMN05192534_1498"/>
<name>A0A1G8KHC7_9BACI</name>
<dbReference type="RefSeq" id="WP_091277052.1">
    <property type="nucleotide sequence ID" value="NZ_FNDK01000049.1"/>
</dbReference>
<gene>
    <name evidence="1" type="ORF">SAMN05192534_1498</name>
</gene>
<proteinExistence type="predicted"/>
<dbReference type="AlphaFoldDB" id="A0A1G8KHC7"/>
<sequence>MRMILPEHREAWLKHQEKAQRKKKAMLDQQQWEALEWLLGEALRENIELTFIYWADHDFYEVAGCCHDINHVQKQCHVKNEEDIYYLWFGQITDTRRTND</sequence>
<organism evidence="1 2">
    <name type="scientific">Alteribacillus persepolensis</name>
    <dbReference type="NCBI Taxonomy" id="568899"/>
    <lineage>
        <taxon>Bacteria</taxon>
        <taxon>Bacillati</taxon>
        <taxon>Bacillota</taxon>
        <taxon>Bacilli</taxon>
        <taxon>Bacillales</taxon>
        <taxon>Bacillaceae</taxon>
        <taxon>Alteribacillus</taxon>
    </lineage>
</organism>